<gene>
    <name evidence="2" type="ORF">OUZ56_014223</name>
</gene>
<sequence>MGDNRVAKQQPLVAPLRNYKINRAKQQSPNHPPPNWIRLPERLPGAICLSETRRPPLELVHPFPDMSSQFFRSASARVVHPSSRRERSRQPLGLGLVLSTCVARSWTVGMLHATAPRSGQPSVERTGSGPVARLERTLPPVDPQLGRDSKNRSASRAEYRQHLS</sequence>
<comment type="caution">
    <text evidence="2">The sequence shown here is derived from an EMBL/GenBank/DDBJ whole genome shotgun (WGS) entry which is preliminary data.</text>
</comment>
<dbReference type="Proteomes" id="UP001234178">
    <property type="component" value="Unassembled WGS sequence"/>
</dbReference>
<organism evidence="2 3">
    <name type="scientific">Daphnia magna</name>
    <dbReference type="NCBI Taxonomy" id="35525"/>
    <lineage>
        <taxon>Eukaryota</taxon>
        <taxon>Metazoa</taxon>
        <taxon>Ecdysozoa</taxon>
        <taxon>Arthropoda</taxon>
        <taxon>Crustacea</taxon>
        <taxon>Branchiopoda</taxon>
        <taxon>Diplostraca</taxon>
        <taxon>Cladocera</taxon>
        <taxon>Anomopoda</taxon>
        <taxon>Daphniidae</taxon>
        <taxon>Daphnia</taxon>
    </lineage>
</organism>
<reference evidence="2 3" key="1">
    <citation type="journal article" date="2023" name="Nucleic Acids Res.">
        <title>The hologenome of Daphnia magna reveals possible DNA methylation and microbiome-mediated evolution of the host genome.</title>
        <authorList>
            <person name="Chaturvedi A."/>
            <person name="Li X."/>
            <person name="Dhandapani V."/>
            <person name="Marshall H."/>
            <person name="Kissane S."/>
            <person name="Cuenca-Cambronero M."/>
            <person name="Asole G."/>
            <person name="Calvet F."/>
            <person name="Ruiz-Romero M."/>
            <person name="Marangio P."/>
            <person name="Guigo R."/>
            <person name="Rago D."/>
            <person name="Mirbahai L."/>
            <person name="Eastwood N."/>
            <person name="Colbourne J.K."/>
            <person name="Zhou J."/>
            <person name="Mallon E."/>
            <person name="Orsini L."/>
        </authorList>
    </citation>
    <scope>NUCLEOTIDE SEQUENCE [LARGE SCALE GENOMIC DNA]</scope>
    <source>
        <strain evidence="2">LRV0_1</strain>
    </source>
</reference>
<protein>
    <submittedName>
        <fullName evidence="2">Uncharacterized protein</fullName>
    </submittedName>
</protein>
<dbReference type="EMBL" id="JAOYFB010000002">
    <property type="protein sequence ID" value="KAK4009086.1"/>
    <property type="molecule type" value="Genomic_DNA"/>
</dbReference>
<proteinExistence type="predicted"/>
<evidence type="ECO:0000313" key="3">
    <source>
        <dbReference type="Proteomes" id="UP001234178"/>
    </source>
</evidence>
<evidence type="ECO:0000256" key="1">
    <source>
        <dbReference type="SAM" id="MobiDB-lite"/>
    </source>
</evidence>
<feature type="region of interest" description="Disordered" evidence="1">
    <location>
        <begin position="115"/>
        <end position="164"/>
    </location>
</feature>
<accession>A0ABQ9Z882</accession>
<keyword evidence="3" id="KW-1185">Reference proteome</keyword>
<feature type="compositionally biased region" description="Basic and acidic residues" evidence="1">
    <location>
        <begin position="145"/>
        <end position="164"/>
    </location>
</feature>
<name>A0ABQ9Z882_9CRUS</name>
<evidence type="ECO:0000313" key="2">
    <source>
        <dbReference type="EMBL" id="KAK4009086.1"/>
    </source>
</evidence>